<feature type="signal peptide" evidence="1">
    <location>
        <begin position="1"/>
        <end position="22"/>
    </location>
</feature>
<dbReference type="SUPFAM" id="SSF63829">
    <property type="entry name" value="Calcium-dependent phosphotriesterase"/>
    <property type="match status" value="1"/>
</dbReference>
<name>A0A1H7W9F5_AQUAM</name>
<keyword evidence="3" id="KW-1185">Reference proteome</keyword>
<evidence type="ECO:0000313" key="2">
    <source>
        <dbReference type="EMBL" id="SEM18222.1"/>
    </source>
</evidence>
<evidence type="ECO:0000313" key="3">
    <source>
        <dbReference type="Proteomes" id="UP000198521"/>
    </source>
</evidence>
<accession>A0A1H7W9F5</accession>
<protein>
    <submittedName>
        <fullName evidence="2">SMP-30/Gluconolaconase/LRE-like region-containing protein</fullName>
    </submittedName>
</protein>
<dbReference type="Gene3D" id="2.120.10.30">
    <property type="entry name" value="TolB, C-terminal domain"/>
    <property type="match status" value="1"/>
</dbReference>
<dbReference type="STRING" id="1038014.SAMN04487910_4349"/>
<sequence length="336" mass="36359">MKNQINKVTLILVLGFTSFYIACSDNDNTSQVAVLPDSIIVNELDFYPEGIVYNESEKVFYTGSIRKGKIISIDLNGNQEVFADDETLTSVLGLIIDKTNNRLIVCNTDPGVGIKTTPSTVGQLAQVIIYDLSTRSKIATIDLASLLPGDHLANDVTVDTEGNIYVTDSFSPIIYKVDLLGNPSILVNNPLFAAPAGAFGLNGIVYHPDDYLIVGKYDEGKLYKVSLSDTNNITEITLDGAVNSVDGLLLTDNSTLLLASNNITGVNFDEAIYQIVTTDDWDTGTIANTFITPLGTFPTTLDVIENELYVIYSSLSALFSGVTPPVAEFPIQKISF</sequence>
<gene>
    <name evidence="2" type="ORF">SAMN04487910_4349</name>
</gene>
<dbReference type="PANTHER" id="PTHR31460:SF3">
    <property type="entry name" value="MESOCENTIN"/>
    <property type="match status" value="1"/>
</dbReference>
<organism evidence="2 3">
    <name type="scientific">Aquimarina amphilecti</name>
    <dbReference type="NCBI Taxonomy" id="1038014"/>
    <lineage>
        <taxon>Bacteria</taxon>
        <taxon>Pseudomonadati</taxon>
        <taxon>Bacteroidota</taxon>
        <taxon>Flavobacteriia</taxon>
        <taxon>Flavobacteriales</taxon>
        <taxon>Flavobacteriaceae</taxon>
        <taxon>Aquimarina</taxon>
    </lineage>
</organism>
<keyword evidence="1" id="KW-0732">Signal</keyword>
<proteinExistence type="predicted"/>
<dbReference type="Proteomes" id="UP000198521">
    <property type="component" value="Unassembled WGS sequence"/>
</dbReference>
<dbReference type="OrthoDB" id="8584394at2"/>
<feature type="chain" id="PRO_5011491454" evidence="1">
    <location>
        <begin position="23"/>
        <end position="336"/>
    </location>
</feature>
<dbReference type="EMBL" id="FOAB01000010">
    <property type="protein sequence ID" value="SEM18222.1"/>
    <property type="molecule type" value="Genomic_DNA"/>
</dbReference>
<dbReference type="InterPro" id="IPR053224">
    <property type="entry name" value="Sensory_adhesion_molecule"/>
</dbReference>
<dbReference type="InterPro" id="IPR011042">
    <property type="entry name" value="6-blade_b-propeller_TolB-like"/>
</dbReference>
<evidence type="ECO:0000256" key="1">
    <source>
        <dbReference type="SAM" id="SignalP"/>
    </source>
</evidence>
<dbReference type="RefSeq" id="WP_091412289.1">
    <property type="nucleotide sequence ID" value="NZ_FOAB01000010.1"/>
</dbReference>
<dbReference type="AlphaFoldDB" id="A0A1H7W9F5"/>
<reference evidence="2 3" key="1">
    <citation type="submission" date="2016-10" db="EMBL/GenBank/DDBJ databases">
        <authorList>
            <person name="de Groot N.N."/>
        </authorList>
    </citation>
    <scope>NUCLEOTIDE SEQUENCE [LARGE SCALE GENOMIC DNA]</scope>
    <source>
        <strain evidence="2 3">DSM 25232</strain>
    </source>
</reference>
<dbReference type="PANTHER" id="PTHR31460">
    <property type="match status" value="1"/>
</dbReference>